<dbReference type="PANTHER" id="PTHR30055">
    <property type="entry name" value="HTH-TYPE TRANSCRIPTIONAL REGULATOR RUTR"/>
    <property type="match status" value="1"/>
</dbReference>
<dbReference type="InterPro" id="IPR039538">
    <property type="entry name" value="BetI_C"/>
</dbReference>
<dbReference type="GO" id="GO:0000976">
    <property type="term" value="F:transcription cis-regulatory region binding"/>
    <property type="evidence" value="ECO:0007669"/>
    <property type="project" value="TreeGrafter"/>
</dbReference>
<dbReference type="Pfam" id="PF13977">
    <property type="entry name" value="TetR_C_6"/>
    <property type="match status" value="1"/>
</dbReference>
<dbReference type="InterPro" id="IPR009057">
    <property type="entry name" value="Homeodomain-like_sf"/>
</dbReference>
<dbReference type="SUPFAM" id="SSF48498">
    <property type="entry name" value="Tetracyclin repressor-like, C-terminal domain"/>
    <property type="match status" value="1"/>
</dbReference>
<dbReference type="SUPFAM" id="SSF46689">
    <property type="entry name" value="Homeodomain-like"/>
    <property type="match status" value="1"/>
</dbReference>
<keyword evidence="4" id="KW-0804">Transcription</keyword>
<gene>
    <name evidence="7" type="ORF">CBW42_02385</name>
</gene>
<keyword evidence="8" id="KW-1185">Reference proteome</keyword>
<dbReference type="PRINTS" id="PR00455">
    <property type="entry name" value="HTHTETR"/>
</dbReference>
<dbReference type="PROSITE" id="PS50977">
    <property type="entry name" value="HTH_TETR_2"/>
    <property type="match status" value="1"/>
</dbReference>
<dbReference type="GO" id="GO:0003700">
    <property type="term" value="F:DNA-binding transcription factor activity"/>
    <property type="evidence" value="ECO:0007669"/>
    <property type="project" value="TreeGrafter"/>
</dbReference>
<dbReference type="InterPro" id="IPR036271">
    <property type="entry name" value="Tet_transcr_reg_TetR-rel_C_sf"/>
</dbReference>
<proteinExistence type="predicted"/>
<dbReference type="PANTHER" id="PTHR30055:SF238">
    <property type="entry name" value="MYCOFACTOCIN BIOSYNTHESIS TRANSCRIPTIONAL REGULATOR MFTR-RELATED"/>
    <property type="match status" value="1"/>
</dbReference>
<reference evidence="7 8" key="1">
    <citation type="submission" date="2017-05" db="EMBL/GenBank/DDBJ databases">
        <title>Butyricicoccus porcorum sp. nov. a butyrate-producing bacterium from the swine intestinal tract.</title>
        <authorList>
            <person name="Trachsel J."/>
            <person name="Humphrey S."/>
            <person name="Allen H.K."/>
        </authorList>
    </citation>
    <scope>NUCLEOTIDE SEQUENCE [LARGE SCALE GENOMIC DNA]</scope>
    <source>
        <strain evidence="7">BB10</strain>
    </source>
</reference>
<evidence type="ECO:0000256" key="2">
    <source>
        <dbReference type="ARBA" id="ARBA00023015"/>
    </source>
</evidence>
<dbReference type="OrthoDB" id="2001996at2"/>
<evidence type="ECO:0000256" key="4">
    <source>
        <dbReference type="ARBA" id="ARBA00023163"/>
    </source>
</evidence>
<evidence type="ECO:0000256" key="1">
    <source>
        <dbReference type="ARBA" id="ARBA00022491"/>
    </source>
</evidence>
<protein>
    <recommendedName>
        <fullName evidence="6">HTH tetR-type domain-containing protein</fullName>
    </recommendedName>
</protein>
<dbReference type="Proteomes" id="UP000194903">
    <property type="component" value="Unassembled WGS sequence"/>
</dbReference>
<keyword evidence="3 5" id="KW-0238">DNA-binding</keyword>
<dbReference type="InterPro" id="IPR050109">
    <property type="entry name" value="HTH-type_TetR-like_transc_reg"/>
</dbReference>
<evidence type="ECO:0000256" key="5">
    <source>
        <dbReference type="PROSITE-ProRule" id="PRU00335"/>
    </source>
</evidence>
<feature type="DNA-binding region" description="H-T-H motif" evidence="5">
    <location>
        <begin position="24"/>
        <end position="43"/>
    </location>
</feature>
<comment type="caution">
    <text evidence="7">The sequence shown here is derived from an EMBL/GenBank/DDBJ whole genome shotgun (WGS) entry which is preliminary data.</text>
</comment>
<sequence length="191" mass="22586">MSTEDKILDAALDVVQEHTISGTRIHLVAEYAGCFQSNIHYYFKSKRDLLLAVLHRLQRRCLDIRAELREQADAGLDAQLDIFFEQKKQFILHETKYDYAEIDFWTQAHLDEEIREQFAVSFRKWREEISRVIARYAPWVSPQQRSFLSALMVSMMEGATLQYLVDKNAFALDDYFARCKQLILEQLRQEN</sequence>
<dbReference type="InterPro" id="IPR001647">
    <property type="entry name" value="HTH_TetR"/>
</dbReference>
<name>A0A252F6Q3_9FIRM</name>
<dbReference type="EMBL" id="NHOC01000002">
    <property type="protein sequence ID" value="OUM21441.1"/>
    <property type="molecule type" value="Genomic_DNA"/>
</dbReference>
<dbReference type="Pfam" id="PF00440">
    <property type="entry name" value="TetR_N"/>
    <property type="match status" value="1"/>
</dbReference>
<evidence type="ECO:0000259" key="6">
    <source>
        <dbReference type="PROSITE" id="PS50977"/>
    </source>
</evidence>
<dbReference type="AlphaFoldDB" id="A0A252F6Q3"/>
<dbReference type="Gene3D" id="1.10.357.10">
    <property type="entry name" value="Tetracycline Repressor, domain 2"/>
    <property type="match status" value="1"/>
</dbReference>
<keyword evidence="2" id="KW-0805">Transcription regulation</keyword>
<evidence type="ECO:0000313" key="8">
    <source>
        <dbReference type="Proteomes" id="UP000194903"/>
    </source>
</evidence>
<feature type="domain" description="HTH tetR-type" evidence="6">
    <location>
        <begin position="1"/>
        <end position="61"/>
    </location>
</feature>
<evidence type="ECO:0000256" key="3">
    <source>
        <dbReference type="ARBA" id="ARBA00023125"/>
    </source>
</evidence>
<accession>A0A252F6Q3</accession>
<keyword evidence="1" id="KW-0678">Repressor</keyword>
<evidence type="ECO:0000313" key="7">
    <source>
        <dbReference type="EMBL" id="OUM21441.1"/>
    </source>
</evidence>
<organism evidence="7 8">
    <name type="scientific">Butyricicoccus porcorum</name>
    <dbReference type="NCBI Taxonomy" id="1945634"/>
    <lineage>
        <taxon>Bacteria</taxon>
        <taxon>Bacillati</taxon>
        <taxon>Bacillota</taxon>
        <taxon>Clostridia</taxon>
        <taxon>Eubacteriales</taxon>
        <taxon>Butyricicoccaceae</taxon>
        <taxon>Butyricicoccus</taxon>
    </lineage>
</organism>